<dbReference type="InterPro" id="IPR002347">
    <property type="entry name" value="SDR_fam"/>
</dbReference>
<dbReference type="OrthoDB" id="9793499at2"/>
<dbReference type="PRINTS" id="PR00081">
    <property type="entry name" value="GDHRDH"/>
</dbReference>
<proteinExistence type="inferred from homology"/>
<dbReference type="AlphaFoldDB" id="A0A4P2VN01"/>
<keyword evidence="3" id="KW-1185">Reference proteome</keyword>
<dbReference type="Proteomes" id="UP000291236">
    <property type="component" value="Chromosome"/>
</dbReference>
<dbReference type="EMBL" id="AP019368">
    <property type="protein sequence ID" value="BBH54391.1"/>
    <property type="molecule type" value="Genomic_DNA"/>
</dbReference>
<dbReference type="KEGG" id="sbf:JCM31447_28550"/>
<name>A0A4P2VN01_FLUSA</name>
<accession>A0A4P2VN01</accession>
<protein>
    <submittedName>
        <fullName evidence="2">KR domain-containing protein</fullName>
    </submittedName>
</protein>
<dbReference type="Gene3D" id="3.40.50.720">
    <property type="entry name" value="NAD(P)-binding Rossmann-like Domain"/>
    <property type="match status" value="1"/>
</dbReference>
<dbReference type="Pfam" id="PF13561">
    <property type="entry name" value="adh_short_C2"/>
    <property type="match status" value="1"/>
</dbReference>
<comment type="similarity">
    <text evidence="1">Belongs to the short-chain dehydrogenases/reductases (SDR) family.</text>
</comment>
<organism evidence="2 3">
    <name type="scientific">Fluviispira sanaruensis</name>
    <dbReference type="NCBI Taxonomy" id="2493639"/>
    <lineage>
        <taxon>Bacteria</taxon>
        <taxon>Pseudomonadati</taxon>
        <taxon>Bdellovibrionota</taxon>
        <taxon>Oligoflexia</taxon>
        <taxon>Silvanigrellales</taxon>
        <taxon>Silvanigrellaceae</taxon>
        <taxon>Fluviispira</taxon>
    </lineage>
</organism>
<evidence type="ECO:0000313" key="3">
    <source>
        <dbReference type="Proteomes" id="UP000291236"/>
    </source>
</evidence>
<dbReference type="PANTHER" id="PTHR42879:SF6">
    <property type="entry name" value="NADPH-DEPENDENT REDUCTASE BACG"/>
    <property type="match status" value="1"/>
</dbReference>
<reference evidence="2 3" key="1">
    <citation type="submission" date="2018-12" db="EMBL/GenBank/DDBJ databases">
        <title>Rubrispira sanarue gen. nov., sp., nov., a member of the order Silvanigrellales, isolated from a brackish lake in Hamamatsu Japan.</title>
        <authorList>
            <person name="Maejima Y."/>
            <person name="Iino T."/>
            <person name="Muraguchi Y."/>
            <person name="Fukuda K."/>
            <person name="Nojiri H."/>
            <person name="Ohkuma M."/>
            <person name="Moriuchi R."/>
            <person name="Dohra H."/>
            <person name="Kimbara K."/>
            <person name="Shintani M."/>
        </authorList>
    </citation>
    <scope>NUCLEOTIDE SEQUENCE [LARGE SCALE GENOMIC DNA]</scope>
    <source>
        <strain evidence="2 3">RF1110005</strain>
    </source>
</reference>
<gene>
    <name evidence="2" type="ORF">JCM31447_28550</name>
</gene>
<dbReference type="InterPro" id="IPR050259">
    <property type="entry name" value="SDR"/>
</dbReference>
<dbReference type="PANTHER" id="PTHR42879">
    <property type="entry name" value="3-OXOACYL-(ACYL-CARRIER-PROTEIN) REDUCTASE"/>
    <property type="match status" value="1"/>
</dbReference>
<dbReference type="InterPro" id="IPR036291">
    <property type="entry name" value="NAD(P)-bd_dom_sf"/>
</dbReference>
<dbReference type="RefSeq" id="WP_130612043.1">
    <property type="nucleotide sequence ID" value="NZ_AP019368.1"/>
</dbReference>
<evidence type="ECO:0000313" key="2">
    <source>
        <dbReference type="EMBL" id="BBH54391.1"/>
    </source>
</evidence>
<evidence type="ECO:0000256" key="1">
    <source>
        <dbReference type="ARBA" id="ARBA00006484"/>
    </source>
</evidence>
<dbReference type="SUPFAM" id="SSF51735">
    <property type="entry name" value="NAD(P)-binding Rossmann-fold domains"/>
    <property type="match status" value="1"/>
</dbReference>
<sequence>MKSLSNALFWLTGASSGIGYAVAKELAEQNAGIIISSRNADKIDDKISELKELGATSVETVALDLSDGKFEKKIKDILQARKLNGVLLNGGGFPGKKTSEHAFQDFIEGNKIMLAGPAQFLLNILPYMKHHKSSVVAITSTSVKEPIATLDLSAIYRSGLVIFLKNLAHEIGHTGIRINNVAPGATSTEHLENIIEKTAQNNKTSVKEVRSQWENRAALKRMAKPEEIAKVVCFLMSKDASFINGQTIVVDGCSTKSYL</sequence>